<keyword evidence="3 6" id="KW-0378">Hydrolase</keyword>
<evidence type="ECO:0000256" key="1">
    <source>
        <dbReference type="ARBA" id="ARBA00022670"/>
    </source>
</evidence>
<keyword evidence="5 6" id="KW-0482">Metalloprotease</keyword>
<evidence type="ECO:0000313" key="10">
    <source>
        <dbReference type="Proteomes" id="UP000221024"/>
    </source>
</evidence>
<dbReference type="Pfam" id="PF08439">
    <property type="entry name" value="Peptidase_M3_N"/>
    <property type="match status" value="1"/>
</dbReference>
<keyword evidence="4 6" id="KW-0862">Zinc</keyword>
<evidence type="ECO:0000256" key="3">
    <source>
        <dbReference type="ARBA" id="ARBA00022801"/>
    </source>
</evidence>
<evidence type="ECO:0000256" key="2">
    <source>
        <dbReference type="ARBA" id="ARBA00022723"/>
    </source>
</evidence>
<proteinExistence type="inferred from homology"/>
<feature type="domain" description="Oligopeptidase F N-terminal" evidence="8">
    <location>
        <begin position="113"/>
        <end position="179"/>
    </location>
</feature>
<evidence type="ECO:0000256" key="4">
    <source>
        <dbReference type="ARBA" id="ARBA00022833"/>
    </source>
</evidence>
<dbReference type="CDD" id="cd09610">
    <property type="entry name" value="M3B_PepF"/>
    <property type="match status" value="1"/>
</dbReference>
<dbReference type="NCBIfam" id="TIGR02290">
    <property type="entry name" value="M3_fam_3"/>
    <property type="match status" value="1"/>
</dbReference>
<dbReference type="EMBL" id="PDEP01000001">
    <property type="protein sequence ID" value="PEN09475.1"/>
    <property type="molecule type" value="Genomic_DNA"/>
</dbReference>
<dbReference type="Proteomes" id="UP000221024">
    <property type="component" value="Unassembled WGS sequence"/>
</dbReference>
<dbReference type="InterPro" id="IPR042088">
    <property type="entry name" value="OligoPept_F_C"/>
</dbReference>
<evidence type="ECO:0000313" key="9">
    <source>
        <dbReference type="EMBL" id="PEN09475.1"/>
    </source>
</evidence>
<dbReference type="GO" id="GO:0006518">
    <property type="term" value="P:peptide metabolic process"/>
    <property type="evidence" value="ECO:0007669"/>
    <property type="project" value="TreeGrafter"/>
</dbReference>
<dbReference type="OrthoDB" id="9762795at2"/>
<dbReference type="GO" id="GO:0046872">
    <property type="term" value="F:metal ion binding"/>
    <property type="evidence" value="ECO:0007669"/>
    <property type="project" value="UniProtKB-UniRule"/>
</dbReference>
<reference evidence="9 10" key="1">
    <citation type="submission" date="2017-10" db="EMBL/GenBank/DDBJ databases">
        <title>Draft genome of Longimonas halophila.</title>
        <authorList>
            <person name="Goh K.M."/>
            <person name="Shamsir M.S."/>
            <person name="Lim S.W."/>
        </authorList>
    </citation>
    <scope>NUCLEOTIDE SEQUENCE [LARGE SCALE GENOMIC DNA]</scope>
    <source>
        <strain evidence="9 10">KCTC 42399</strain>
    </source>
</reference>
<dbReference type="GO" id="GO:0004222">
    <property type="term" value="F:metalloendopeptidase activity"/>
    <property type="evidence" value="ECO:0007669"/>
    <property type="project" value="InterPro"/>
</dbReference>
<comment type="cofactor">
    <cofactor evidence="6">
        <name>Zn(2+)</name>
        <dbReference type="ChEBI" id="CHEBI:29105"/>
    </cofactor>
    <text evidence="6">Binds 1 zinc ion.</text>
</comment>
<dbReference type="GO" id="GO:0006508">
    <property type="term" value="P:proteolysis"/>
    <property type="evidence" value="ECO:0007669"/>
    <property type="project" value="UniProtKB-KW"/>
</dbReference>
<feature type="domain" description="Peptidase M3A/M3B catalytic" evidence="7">
    <location>
        <begin position="197"/>
        <end position="575"/>
    </location>
</feature>
<gene>
    <name evidence="9" type="ORF">CRI93_01740</name>
</gene>
<evidence type="ECO:0000256" key="6">
    <source>
        <dbReference type="RuleBase" id="RU003435"/>
    </source>
</evidence>
<keyword evidence="1 6" id="KW-0645">Protease</keyword>
<sequence length="599" mass="68389">MAQRTNSANTVQWELGDLYATPDALRADMEALQADAEAFADAHRGQIADCEAPALAELLDTYETLLDRAGRAHAYAFLRWATNTGDEKRGALLQHVREQYAQLQQQLLFVEVEWTRVDDERVAQLLEHDALAPYTHYLEVEHARADHVLTEREEQVLSEKNVTGHSAWTRFFDETLGDQRYTVDGEALSQQEILSNLYEPDRDTRRTAALAFTDGLTELQRPLTFVFNTVLADKASTDRLRDYDHWLQSRNESNQVEHEMVEALIDAVTGRYDLAGRFYRLKKKLLGLDTLYDYDRYAPIQEATTTYEWDRARSLVLDAYGTFHPRMADVARRFFKENWIDAALSEGKRSGAFSHSTVPSAHPYVLLNYTERARDVQTLAHELGHGVHQYLARGQGALQQSTPLTTAETASVFGEMLVFQELMQTQDTPEDELALLISKIDDTMATVFRQVAMNRFEDRIHTHRRTEGELSADDFSAHWMETQRAMFDGSVTLGDHYRHWWSYIPHFLHTPGYVYAYAFGELLVLALHARYQDAPDGFADRYLSVLEAGGSEWPHRLMERMGVDLTNPAFWEEGLREIEALIDRAESLAESASTPAHAG</sequence>
<accession>A0A2H3P986</accession>
<dbReference type="InterPro" id="IPR013647">
    <property type="entry name" value="OligopepF_N_dom"/>
</dbReference>
<dbReference type="Gene3D" id="1.10.1370.20">
    <property type="entry name" value="Oligoendopeptidase f, C-terminal domain"/>
    <property type="match status" value="1"/>
</dbReference>
<dbReference type="InterPro" id="IPR001567">
    <property type="entry name" value="Pept_M3A_M3B_dom"/>
</dbReference>
<dbReference type="Pfam" id="PF01432">
    <property type="entry name" value="Peptidase_M3"/>
    <property type="match status" value="1"/>
</dbReference>
<protein>
    <submittedName>
        <fullName evidence="9">Oligoendopeptidase F</fullName>
    </submittedName>
</protein>
<keyword evidence="10" id="KW-1185">Reference proteome</keyword>
<evidence type="ECO:0000259" key="7">
    <source>
        <dbReference type="Pfam" id="PF01432"/>
    </source>
</evidence>
<dbReference type="SUPFAM" id="SSF55486">
    <property type="entry name" value="Metalloproteases ('zincins'), catalytic domain"/>
    <property type="match status" value="1"/>
</dbReference>
<evidence type="ECO:0000256" key="5">
    <source>
        <dbReference type="ARBA" id="ARBA00023049"/>
    </source>
</evidence>
<dbReference type="PANTHER" id="PTHR11804">
    <property type="entry name" value="PROTEASE M3 THIMET OLIGOPEPTIDASE-RELATED"/>
    <property type="match status" value="1"/>
</dbReference>
<dbReference type="InterPro" id="IPR011977">
    <property type="entry name" value="Pept_M3B_clade3"/>
</dbReference>
<comment type="caution">
    <text evidence="9">The sequence shown here is derived from an EMBL/GenBank/DDBJ whole genome shotgun (WGS) entry which is preliminary data.</text>
</comment>
<name>A0A2H3P986_9BACT</name>
<evidence type="ECO:0000259" key="8">
    <source>
        <dbReference type="Pfam" id="PF08439"/>
    </source>
</evidence>
<organism evidence="9 10">
    <name type="scientific">Longimonas halophila</name>
    <dbReference type="NCBI Taxonomy" id="1469170"/>
    <lineage>
        <taxon>Bacteria</taxon>
        <taxon>Pseudomonadati</taxon>
        <taxon>Rhodothermota</taxon>
        <taxon>Rhodothermia</taxon>
        <taxon>Rhodothermales</taxon>
        <taxon>Salisaetaceae</taxon>
        <taxon>Longimonas</taxon>
    </lineage>
</organism>
<comment type="similarity">
    <text evidence="6">Belongs to the peptidase M3 family.</text>
</comment>
<dbReference type="AlphaFoldDB" id="A0A2H3P986"/>
<dbReference type="PANTHER" id="PTHR11804:SF5">
    <property type="entry name" value="OLIGOENDOPEPTIDASE F"/>
    <property type="match status" value="1"/>
</dbReference>
<dbReference type="Gene3D" id="1.20.140.70">
    <property type="entry name" value="Oligopeptidase f, N-terminal domain"/>
    <property type="match status" value="1"/>
</dbReference>
<keyword evidence="2 6" id="KW-0479">Metal-binding</keyword>
<dbReference type="RefSeq" id="WP_098060873.1">
    <property type="nucleotide sequence ID" value="NZ_PDEP01000001.1"/>
</dbReference>
<dbReference type="InterPro" id="IPR045090">
    <property type="entry name" value="Pept_M3A_M3B"/>
</dbReference>